<feature type="compositionally biased region" description="Low complexity" evidence="1">
    <location>
        <begin position="233"/>
        <end position="246"/>
    </location>
</feature>
<keyword evidence="2" id="KW-1133">Transmembrane helix</keyword>
<feature type="region of interest" description="Disordered" evidence="1">
    <location>
        <begin position="226"/>
        <end position="248"/>
    </location>
</feature>
<evidence type="ECO:0000256" key="1">
    <source>
        <dbReference type="SAM" id="MobiDB-lite"/>
    </source>
</evidence>
<name>A0A7J7D3S0_TRIWF</name>
<sequence length="784" mass="86090">MDLAAKLPSVGSLIRKNAEQPSSEYQNRLSGNTSPSTMDLLAVLSSTLTLSASDAHAVLSQRSIQSTDSEKTRLTYAEQASGPNLRKVTSMKVIAAGRERSSTSYQSPVEDSNCQVEDTRSNLPLQLFSPSPGDDSPPKLSSSRKYFSSDSSNPTDERSPSSSPLLAQKLFPVPSEMGPMKPENVFVGRGANAKVGNAKTHGGILPLKLFGGSNVGADHASYQNFPHQAGYTSSSGSDQSPSSLNSDPQDRTGRIIFKLFDKDPSQFPGTLRTQIYNWLSNSPSEMESYIRPGCVVLSIYVNMSVAAWKQLEGNLLQHVNYLVQDSDSDSDFWRKGRFLVHTGRQLASYKDGRIRLCKSWRSWSSPELISVSPLVVVSGQETSLTLRGRNLSNTGTKIHCMYMGGYESKEVTGQSYHGNSFEEVKLGHFKIHGASPAGLGRCFIEVENGFKGNSFPVIIADASIGRELRLLESEINEEAKACDLISEDVTRDFGQPRSKEEIIHFLNEVGWLFQNKIFSSLPDVPKYSVSRFKFLLIFSVERDYCALVKILLDMLVERNLNGNGLSVGTLEMLSESQLLNRVVKRRCRKMADLLINYSILGNDDAVKKYIFPPNLEGPGGITPLHLAACTFGSDDIIDALTDDPQELGLSCWDSLLDSNGQSPSGYARLRNNQSYNKLVAHKLADRRNGQVSMTVGDETEQTGSVLRQASQFKQGSLSCAKCAIAATKYNRRIPGSQGLLHRPYIHSMLAIAAVCVCVCLFFRGAPDIGSVARFKWENLEFGTV</sequence>
<dbReference type="InParanoid" id="A0A7J7D3S0"/>
<gene>
    <name evidence="3" type="ORF">HS088_TW11G01079</name>
</gene>
<reference evidence="3 4" key="1">
    <citation type="journal article" date="2020" name="Nat. Commun.">
        <title>Genome of Tripterygium wilfordii and identification of cytochrome P450 involved in triptolide biosynthesis.</title>
        <authorList>
            <person name="Tu L."/>
            <person name="Su P."/>
            <person name="Zhang Z."/>
            <person name="Gao L."/>
            <person name="Wang J."/>
            <person name="Hu T."/>
            <person name="Zhou J."/>
            <person name="Zhang Y."/>
            <person name="Zhao Y."/>
            <person name="Liu Y."/>
            <person name="Song Y."/>
            <person name="Tong Y."/>
            <person name="Lu Y."/>
            <person name="Yang J."/>
            <person name="Xu C."/>
            <person name="Jia M."/>
            <person name="Peters R.J."/>
            <person name="Huang L."/>
            <person name="Gao W."/>
        </authorList>
    </citation>
    <scope>NUCLEOTIDE SEQUENCE [LARGE SCALE GENOMIC DNA]</scope>
    <source>
        <strain evidence="4">cv. XIE 37</strain>
        <tissue evidence="3">Leaf</tissue>
    </source>
</reference>
<keyword evidence="4" id="KW-1185">Reference proteome</keyword>
<feature type="region of interest" description="Disordered" evidence="1">
    <location>
        <begin position="123"/>
        <end position="165"/>
    </location>
</feature>
<proteinExistence type="predicted"/>
<evidence type="ECO:0000256" key="2">
    <source>
        <dbReference type="SAM" id="Phobius"/>
    </source>
</evidence>
<dbReference type="Pfam" id="PF26102">
    <property type="entry name" value="Ig_SPL7"/>
    <property type="match status" value="1"/>
</dbReference>
<keyword evidence="2" id="KW-0812">Transmembrane</keyword>
<feature type="compositionally biased region" description="Polar residues" evidence="1">
    <location>
        <begin position="102"/>
        <end position="117"/>
    </location>
</feature>
<dbReference type="PANTHER" id="PTHR31251:SF110">
    <property type="entry name" value="SQUAMOSA PROMOTER-BINDING-LIKE PROTEIN 14"/>
    <property type="match status" value="1"/>
</dbReference>
<feature type="transmembrane region" description="Helical" evidence="2">
    <location>
        <begin position="744"/>
        <end position="765"/>
    </location>
</feature>
<accession>A0A7J7D3S0</accession>
<comment type="caution">
    <text evidence="3">The sequence shown here is derived from an EMBL/GenBank/DDBJ whole genome shotgun (WGS) entry which is preliminary data.</text>
</comment>
<feature type="region of interest" description="Disordered" evidence="1">
    <location>
        <begin position="1"/>
        <end position="33"/>
    </location>
</feature>
<dbReference type="PANTHER" id="PTHR31251">
    <property type="entry name" value="SQUAMOSA PROMOTER-BINDING-LIKE PROTEIN 4"/>
    <property type="match status" value="1"/>
</dbReference>
<dbReference type="FunCoup" id="A0A7J7D3S0">
    <property type="interactions" value="2734"/>
</dbReference>
<protein>
    <submittedName>
        <fullName evidence="3">Squamosa promoter binding protein-like 14</fullName>
    </submittedName>
</protein>
<evidence type="ECO:0000313" key="3">
    <source>
        <dbReference type="EMBL" id="KAF5740997.1"/>
    </source>
</evidence>
<keyword evidence="2" id="KW-0472">Membrane</keyword>
<organism evidence="3 4">
    <name type="scientific">Tripterygium wilfordii</name>
    <name type="common">Thunder God vine</name>
    <dbReference type="NCBI Taxonomy" id="458696"/>
    <lineage>
        <taxon>Eukaryota</taxon>
        <taxon>Viridiplantae</taxon>
        <taxon>Streptophyta</taxon>
        <taxon>Embryophyta</taxon>
        <taxon>Tracheophyta</taxon>
        <taxon>Spermatophyta</taxon>
        <taxon>Magnoliopsida</taxon>
        <taxon>eudicotyledons</taxon>
        <taxon>Gunneridae</taxon>
        <taxon>Pentapetalae</taxon>
        <taxon>rosids</taxon>
        <taxon>fabids</taxon>
        <taxon>Celastrales</taxon>
        <taxon>Celastraceae</taxon>
        <taxon>Tripterygium</taxon>
    </lineage>
</organism>
<dbReference type="Proteomes" id="UP000593562">
    <property type="component" value="Unassembled WGS sequence"/>
</dbReference>
<dbReference type="AlphaFoldDB" id="A0A7J7D3S0"/>
<evidence type="ECO:0000313" key="4">
    <source>
        <dbReference type="Proteomes" id="UP000593562"/>
    </source>
</evidence>
<dbReference type="InterPro" id="IPR044817">
    <property type="entry name" value="SBP-like"/>
</dbReference>
<dbReference type="EMBL" id="JAAARO010000011">
    <property type="protein sequence ID" value="KAF5740997.1"/>
    <property type="molecule type" value="Genomic_DNA"/>
</dbReference>
<feature type="compositionally biased region" description="Polar residues" evidence="1">
    <location>
        <begin position="19"/>
        <end position="33"/>
    </location>
</feature>
<dbReference type="GO" id="GO:0003677">
    <property type="term" value="F:DNA binding"/>
    <property type="evidence" value="ECO:0007669"/>
    <property type="project" value="InterPro"/>
</dbReference>
<feature type="compositionally biased region" description="Low complexity" evidence="1">
    <location>
        <begin position="141"/>
        <end position="152"/>
    </location>
</feature>
<feature type="region of interest" description="Disordered" evidence="1">
    <location>
        <begin position="98"/>
        <end position="117"/>
    </location>
</feature>